<evidence type="ECO:0000313" key="1">
    <source>
        <dbReference type="EMBL" id="EYC06773.1"/>
    </source>
</evidence>
<sequence length="69" mass="8016">MPVAQLRPHGYCLWSVYHDQPYLLLPLTCRPMVGLLKTTMCRVGLIHRPKQCVRLLRDCSRVRSAQLIL</sequence>
<comment type="caution">
    <text evidence="1">The sequence shown here is derived from an EMBL/GenBank/DDBJ whole genome shotgun (WGS) entry which is preliminary data.</text>
</comment>
<name>A0A016TWN2_9BILA</name>
<dbReference type="Proteomes" id="UP000024635">
    <property type="component" value="Unassembled WGS sequence"/>
</dbReference>
<organism evidence="1 2">
    <name type="scientific">Ancylostoma ceylanicum</name>
    <dbReference type="NCBI Taxonomy" id="53326"/>
    <lineage>
        <taxon>Eukaryota</taxon>
        <taxon>Metazoa</taxon>
        <taxon>Ecdysozoa</taxon>
        <taxon>Nematoda</taxon>
        <taxon>Chromadorea</taxon>
        <taxon>Rhabditida</taxon>
        <taxon>Rhabditina</taxon>
        <taxon>Rhabditomorpha</taxon>
        <taxon>Strongyloidea</taxon>
        <taxon>Ancylostomatidae</taxon>
        <taxon>Ancylostomatinae</taxon>
        <taxon>Ancylostoma</taxon>
    </lineage>
</organism>
<dbReference type="EMBL" id="JARK01001410">
    <property type="protein sequence ID" value="EYC06773.1"/>
    <property type="molecule type" value="Genomic_DNA"/>
</dbReference>
<keyword evidence="2" id="KW-1185">Reference proteome</keyword>
<evidence type="ECO:0000313" key="2">
    <source>
        <dbReference type="Proteomes" id="UP000024635"/>
    </source>
</evidence>
<protein>
    <submittedName>
        <fullName evidence="1">Uncharacterized protein</fullName>
    </submittedName>
</protein>
<reference evidence="2" key="1">
    <citation type="journal article" date="2015" name="Nat. Genet.">
        <title>The genome and transcriptome of the zoonotic hookworm Ancylostoma ceylanicum identify infection-specific gene families.</title>
        <authorList>
            <person name="Schwarz E.M."/>
            <person name="Hu Y."/>
            <person name="Antoshechkin I."/>
            <person name="Miller M.M."/>
            <person name="Sternberg P.W."/>
            <person name="Aroian R.V."/>
        </authorList>
    </citation>
    <scope>NUCLEOTIDE SEQUENCE</scope>
    <source>
        <strain evidence="2">HY135</strain>
    </source>
</reference>
<dbReference type="AlphaFoldDB" id="A0A016TWN2"/>
<proteinExistence type="predicted"/>
<gene>
    <name evidence="1" type="primary">Acey_s0074.g886</name>
    <name evidence="1" type="ORF">Y032_0074g886</name>
</gene>
<accession>A0A016TWN2</accession>